<dbReference type="PROSITE" id="PS51504">
    <property type="entry name" value="H15"/>
    <property type="match status" value="1"/>
</dbReference>
<feature type="compositionally biased region" description="Basic residues" evidence="1">
    <location>
        <begin position="81"/>
        <end position="110"/>
    </location>
</feature>
<dbReference type="Pfam" id="PF00538">
    <property type="entry name" value="Linker_histone"/>
    <property type="match status" value="1"/>
</dbReference>
<dbReference type="GO" id="GO:0000786">
    <property type="term" value="C:nucleosome"/>
    <property type="evidence" value="ECO:0007669"/>
    <property type="project" value="InterPro"/>
</dbReference>
<evidence type="ECO:0000259" key="2">
    <source>
        <dbReference type="PROSITE" id="PS51504"/>
    </source>
</evidence>
<dbReference type="InterPro" id="IPR036390">
    <property type="entry name" value="WH_DNA-bd_sf"/>
</dbReference>
<dbReference type="GO" id="GO:0006334">
    <property type="term" value="P:nucleosome assembly"/>
    <property type="evidence" value="ECO:0007669"/>
    <property type="project" value="InterPro"/>
</dbReference>
<dbReference type="AlphaFoldDB" id="M4Y739"/>
<evidence type="ECO:0000256" key="1">
    <source>
        <dbReference type="SAM" id="MobiDB-lite"/>
    </source>
</evidence>
<dbReference type="InterPro" id="IPR036388">
    <property type="entry name" value="WH-like_DNA-bd_sf"/>
</dbReference>
<dbReference type="SMART" id="SM00526">
    <property type="entry name" value="H15"/>
    <property type="match status" value="1"/>
</dbReference>
<dbReference type="SUPFAM" id="SSF46785">
    <property type="entry name" value="Winged helix' DNA-binding domain"/>
    <property type="match status" value="1"/>
</dbReference>
<feature type="region of interest" description="Disordered" evidence="1">
    <location>
        <begin position="81"/>
        <end position="208"/>
    </location>
</feature>
<proteinExistence type="evidence at transcript level"/>
<feature type="domain" description="H15" evidence="2">
    <location>
        <begin position="3"/>
        <end position="79"/>
    </location>
</feature>
<protein>
    <submittedName>
        <fullName evidence="3">Sperm-specific H1/protamine-like protein type 1</fullName>
    </submittedName>
</protein>
<name>M4Y739_CERLA</name>
<dbReference type="InterPro" id="IPR005818">
    <property type="entry name" value="Histone_H1/H5_H15"/>
</dbReference>
<organism evidence="3">
    <name type="scientific">Cerebratulus lacteus</name>
    <name type="common">Milky ribbon worm</name>
    <name type="synonym">Micrura lactea</name>
    <dbReference type="NCBI Taxonomy" id="6221"/>
    <lineage>
        <taxon>Eukaryota</taxon>
        <taxon>Metazoa</taxon>
        <taxon>Spiralia</taxon>
        <taxon>Lophotrochozoa</taxon>
        <taxon>Nemertea</taxon>
        <taxon>Pilidiophora</taxon>
        <taxon>Heteronemertea</taxon>
        <taxon>Lineidae</taxon>
        <taxon>Cerebratulus</taxon>
    </lineage>
</organism>
<feature type="compositionally biased region" description="Low complexity" evidence="1">
    <location>
        <begin position="111"/>
        <end position="125"/>
    </location>
</feature>
<feature type="compositionally biased region" description="Basic residues" evidence="1">
    <location>
        <begin position="126"/>
        <end position="202"/>
    </location>
</feature>
<accession>M4Y739</accession>
<dbReference type="GO" id="GO:0003677">
    <property type="term" value="F:DNA binding"/>
    <property type="evidence" value="ECO:0007669"/>
    <property type="project" value="InterPro"/>
</dbReference>
<sequence>MAPKSKYNVMVDAAIKALNLPRKASNVTAITRYIMRTYNGISTSVAFVRMQVKLAIKRGLKTGSLKRKRPGSGVYLLTKKGRKIRRRSVTPARKVAKKAGRRRRRRKSPSRARSPSRSPSPVASRTRSRTRSRSRSQSHKRAAAARRRRQARSRSRSRSYSPVRRRKSTKSKRRRSRSRSRRAAATARRRSRSRLRKVRKMLKSSVRY</sequence>
<dbReference type="Gene3D" id="1.10.10.10">
    <property type="entry name" value="Winged helix-like DNA-binding domain superfamily/Winged helix DNA-binding domain"/>
    <property type="match status" value="1"/>
</dbReference>
<reference evidence="3" key="1">
    <citation type="submission" date="2012-12" db="EMBL/GenBank/DDBJ databases">
        <authorList>
            <person name="Youngblom J."/>
            <person name="Garcia V."/>
            <person name="Garcia V."/>
        </authorList>
    </citation>
    <scope>NUCLEOTIDE SEQUENCE</scope>
</reference>
<dbReference type="EMBL" id="KC424755">
    <property type="protein sequence ID" value="AGI41311.1"/>
    <property type="molecule type" value="mRNA"/>
</dbReference>
<evidence type="ECO:0000313" key="3">
    <source>
        <dbReference type="EMBL" id="AGI41311.1"/>
    </source>
</evidence>